<dbReference type="SUPFAM" id="SSF55469">
    <property type="entry name" value="FMN-dependent nitroreductase-like"/>
    <property type="match status" value="1"/>
</dbReference>
<dbReference type="NCBIfam" id="TIGR03605">
    <property type="entry name" value="antibiot_sagB"/>
    <property type="match status" value="1"/>
</dbReference>
<organism evidence="2 3">
    <name type="scientific">Methanobacterium alkalithermotolerans</name>
    <dbReference type="NCBI Taxonomy" id="2731220"/>
    <lineage>
        <taxon>Archaea</taxon>
        <taxon>Methanobacteriati</taxon>
        <taxon>Methanobacteriota</taxon>
        <taxon>Methanomada group</taxon>
        <taxon>Methanobacteria</taxon>
        <taxon>Methanobacteriales</taxon>
        <taxon>Methanobacteriaceae</taxon>
        <taxon>Methanobacterium</taxon>
    </lineage>
</organism>
<keyword evidence="3" id="KW-1185">Reference proteome</keyword>
<dbReference type="PANTHER" id="PTHR43745">
    <property type="entry name" value="NITROREDUCTASE MJ1384-RELATED"/>
    <property type="match status" value="1"/>
</dbReference>
<sequence length="252" mass="28887">MNDKEKIIQYRNFLKDSIRKEIDFSQTDQSLQVEVPPIEKPYDLGKKRIELIYADWDEEYDIKLSEAMKNRISRRNFKGNSLSLKELSFLLWATQGLRRLAGAYAFRVVPSAGCRHALETYLAVFNVEGLEEGVYRYLPLTHELLLEFKTPNLKEKMVKAAFNQDFAGSSAVTFIWSTIPYRMEWRYGLDSHKVIALDAGHAGQNMYLAVEAIGCGTCAIGAYDQEYLDELLKLDGVNEFAIYLFPVGKVDK</sequence>
<dbReference type="AlphaFoldDB" id="A0A8T8KB92"/>
<dbReference type="GeneID" id="64819545"/>
<feature type="domain" description="Nitroreductase" evidence="1">
    <location>
        <begin position="69"/>
        <end position="249"/>
    </location>
</feature>
<evidence type="ECO:0000313" key="2">
    <source>
        <dbReference type="EMBL" id="QUH22671.1"/>
    </source>
</evidence>
<name>A0A8T8KB92_9EURY</name>
<dbReference type="CDD" id="cd02142">
    <property type="entry name" value="McbC_SagB-like_oxidoreductase"/>
    <property type="match status" value="1"/>
</dbReference>
<dbReference type="PANTHER" id="PTHR43745:SF2">
    <property type="entry name" value="NITROREDUCTASE MJ1384-RELATED"/>
    <property type="match status" value="1"/>
</dbReference>
<dbReference type="InterPro" id="IPR000415">
    <property type="entry name" value="Nitroreductase-like"/>
</dbReference>
<dbReference type="EMBL" id="CP058560">
    <property type="protein sequence ID" value="QUH22671.1"/>
    <property type="molecule type" value="Genomic_DNA"/>
</dbReference>
<dbReference type="InterPro" id="IPR052544">
    <property type="entry name" value="Bacteriocin_Proc_Enz"/>
</dbReference>
<dbReference type="Pfam" id="PF00881">
    <property type="entry name" value="Nitroreductase"/>
    <property type="match status" value="1"/>
</dbReference>
<dbReference type="GO" id="GO:0016491">
    <property type="term" value="F:oxidoreductase activity"/>
    <property type="evidence" value="ECO:0007669"/>
    <property type="project" value="InterPro"/>
</dbReference>
<reference evidence="2" key="1">
    <citation type="submission" date="2020-07" db="EMBL/GenBank/DDBJ databases">
        <title>Methanobacterium. sp. MethCan genome.</title>
        <authorList>
            <person name="Postec A."/>
            <person name="Quemeneur M."/>
        </authorList>
    </citation>
    <scope>NUCLEOTIDE SEQUENCE</scope>
    <source>
        <strain evidence="2">MethCAN</strain>
    </source>
</reference>
<accession>A0A8T8KB92</accession>
<proteinExistence type="predicted"/>
<dbReference type="OrthoDB" id="10206at2157"/>
<dbReference type="Gene3D" id="3.40.109.10">
    <property type="entry name" value="NADH Oxidase"/>
    <property type="match status" value="1"/>
</dbReference>
<dbReference type="Proteomes" id="UP000681041">
    <property type="component" value="Chromosome"/>
</dbReference>
<gene>
    <name evidence="2" type="ORF">HYG87_02235</name>
</gene>
<dbReference type="KEGG" id="meme:HYG87_02235"/>
<dbReference type="InterPro" id="IPR020051">
    <property type="entry name" value="SagB-type_dehydrogenase"/>
</dbReference>
<dbReference type="InterPro" id="IPR029479">
    <property type="entry name" value="Nitroreductase"/>
</dbReference>
<protein>
    <submittedName>
        <fullName evidence="2">SagB/ThcOx family dehydrogenase</fullName>
    </submittedName>
</protein>
<dbReference type="RefSeq" id="WP_211533616.1">
    <property type="nucleotide sequence ID" value="NZ_CP058560.1"/>
</dbReference>
<evidence type="ECO:0000259" key="1">
    <source>
        <dbReference type="Pfam" id="PF00881"/>
    </source>
</evidence>
<evidence type="ECO:0000313" key="3">
    <source>
        <dbReference type="Proteomes" id="UP000681041"/>
    </source>
</evidence>